<dbReference type="RefSeq" id="WP_380896776.1">
    <property type="nucleotide sequence ID" value="NZ_JBHTKY010000016.1"/>
</dbReference>
<reference evidence="2" key="1">
    <citation type="journal article" date="2019" name="Int. J. Syst. Evol. Microbiol.">
        <title>The Global Catalogue of Microorganisms (GCM) 10K type strain sequencing project: providing services to taxonomists for standard genome sequencing and annotation.</title>
        <authorList>
            <consortium name="The Broad Institute Genomics Platform"/>
            <consortium name="The Broad Institute Genome Sequencing Center for Infectious Disease"/>
            <person name="Wu L."/>
            <person name="Ma J."/>
        </authorList>
    </citation>
    <scope>NUCLEOTIDE SEQUENCE [LARGE SCALE GENOMIC DNA]</scope>
    <source>
        <strain evidence="2">CCUG 52468</strain>
    </source>
</reference>
<gene>
    <name evidence="1" type="ORF">ACFQ2C_11630</name>
</gene>
<accession>A0ABW3RNH7</accession>
<sequence length="109" mass="11912">MVSPKLGLACSDHLDQPAEASCNIEHHSEDPHSCCNDDIKDQSHDGSDSCGESSNCNCPMMANHSCCFFSTSLFEFKFGAVHPKDEISTLMVFHETTGFSSIFIPPKIV</sequence>
<proteinExistence type="predicted"/>
<evidence type="ECO:0000313" key="1">
    <source>
        <dbReference type="EMBL" id="MFD1166258.1"/>
    </source>
</evidence>
<protein>
    <submittedName>
        <fullName evidence="1">Uncharacterized protein</fullName>
    </submittedName>
</protein>
<dbReference type="Proteomes" id="UP001597205">
    <property type="component" value="Unassembled WGS sequence"/>
</dbReference>
<dbReference type="EMBL" id="JBHTKY010000016">
    <property type="protein sequence ID" value="MFD1166258.1"/>
    <property type="molecule type" value="Genomic_DNA"/>
</dbReference>
<comment type="caution">
    <text evidence="1">The sequence shown here is derived from an EMBL/GenBank/DDBJ whole genome shotgun (WGS) entry which is preliminary data.</text>
</comment>
<name>A0ABW3RNH7_9SPHI</name>
<evidence type="ECO:0000313" key="2">
    <source>
        <dbReference type="Proteomes" id="UP001597205"/>
    </source>
</evidence>
<organism evidence="1 2">
    <name type="scientific">Sphingobacterium daejeonense</name>
    <dbReference type="NCBI Taxonomy" id="371142"/>
    <lineage>
        <taxon>Bacteria</taxon>
        <taxon>Pseudomonadati</taxon>
        <taxon>Bacteroidota</taxon>
        <taxon>Sphingobacteriia</taxon>
        <taxon>Sphingobacteriales</taxon>
        <taxon>Sphingobacteriaceae</taxon>
        <taxon>Sphingobacterium</taxon>
    </lineage>
</organism>
<keyword evidence="2" id="KW-1185">Reference proteome</keyword>